<dbReference type="Proteomes" id="UP000289200">
    <property type="component" value="Unassembled WGS sequence"/>
</dbReference>
<name>A0A447CRS2_9BRAD</name>
<evidence type="ECO:0000313" key="2">
    <source>
        <dbReference type="Proteomes" id="UP000289200"/>
    </source>
</evidence>
<sequence>MYRPEIEIEFEDVPLIVSDPRGRGVRGVPPGAALSCITGRATIALCNDDPVDGEMVCVRIDPPGASAVGAFERWHMDRPRHDEFLAAALFDWIEASLVAALGDEIRERLAWAASKEAAELSAADDAWTMRVRS</sequence>
<reference evidence="2" key="1">
    <citation type="submission" date="2018-10" db="EMBL/GenBank/DDBJ databases">
        <authorList>
            <person name="Peiro R."/>
            <person name="Begona"/>
            <person name="Cbmso G."/>
            <person name="Lopez M."/>
            <person name="Gonzalez S."/>
            <person name="Sacristan E."/>
            <person name="Castillo E."/>
        </authorList>
    </citation>
    <scope>NUCLEOTIDE SEQUENCE [LARGE SCALE GENOMIC DNA]</scope>
</reference>
<gene>
    <name evidence="1" type="ORF">RHODGE_RHODGE_00989</name>
</gene>
<keyword evidence="2" id="KW-1185">Reference proteome</keyword>
<dbReference type="AlphaFoldDB" id="A0A447CRS2"/>
<evidence type="ECO:0000313" key="1">
    <source>
        <dbReference type="EMBL" id="VCU07929.1"/>
    </source>
</evidence>
<comment type="caution">
    <text evidence="1">The sequence shown here is derived from an EMBL/GenBank/DDBJ whole genome shotgun (WGS) entry which is preliminary data.</text>
</comment>
<accession>A0A447CRS2</accession>
<organism evidence="1 2">
    <name type="scientific">Rhodoplanes serenus</name>
    <dbReference type="NCBI Taxonomy" id="200615"/>
    <lineage>
        <taxon>Bacteria</taxon>
        <taxon>Pseudomonadati</taxon>
        <taxon>Pseudomonadota</taxon>
        <taxon>Alphaproteobacteria</taxon>
        <taxon>Hyphomicrobiales</taxon>
        <taxon>Nitrobacteraceae</taxon>
        <taxon>Rhodoplanes</taxon>
    </lineage>
</organism>
<protein>
    <submittedName>
        <fullName evidence="1">Uncharacterized protein</fullName>
    </submittedName>
</protein>
<proteinExistence type="predicted"/>
<dbReference type="EMBL" id="UWOC01000076">
    <property type="protein sequence ID" value="VCU07929.1"/>
    <property type="molecule type" value="Genomic_DNA"/>
</dbReference>
<dbReference type="RefSeq" id="WP_129608017.1">
    <property type="nucleotide sequence ID" value="NZ_UWOC01000076.1"/>
</dbReference>